<dbReference type="RefSeq" id="WP_127727934.1">
    <property type="nucleotide sequence ID" value="NZ_SACP01000004.1"/>
</dbReference>
<name>A0A3S2WE55_9HYPH</name>
<dbReference type="InterPro" id="IPR001173">
    <property type="entry name" value="Glyco_trans_2-like"/>
</dbReference>
<dbReference type="AlphaFoldDB" id="A0A3S2WE55"/>
<sequence>MLTTSLVIASRNRADRLRQFLARLPVASLLAHGTDIALVDGASSDDTAAVMRDFAAAAPFPVAYVTANQPGLAHAQRLGVELARGELLIFTDDDCVLDPTYLSELIDRFDPNQFQYGTGEILPADPDADPRIANTQWWTYDDLTLIPANTVVEPGWIQNANMFFLREVLKAVGGPVQVGSEANSSLLTPQLASQRGYVGAIMPGPKVYHDHGRRRDSAEAEATVDRYARSRGSYFGRLLADRQLNPFVLWHRNLRLSLPWPDLRRLSMELRAAADEIDRQLDERGTAAGARRNAG</sequence>
<organism evidence="2 3">
    <name type="scientific">Methylobacterium oryzihabitans</name>
    <dbReference type="NCBI Taxonomy" id="2499852"/>
    <lineage>
        <taxon>Bacteria</taxon>
        <taxon>Pseudomonadati</taxon>
        <taxon>Pseudomonadota</taxon>
        <taxon>Alphaproteobacteria</taxon>
        <taxon>Hyphomicrobiales</taxon>
        <taxon>Methylobacteriaceae</taxon>
        <taxon>Methylobacterium</taxon>
    </lineage>
</organism>
<dbReference type="PANTHER" id="PTHR22916:SF64">
    <property type="entry name" value="TRANSFERASE, PUTATIVE-RELATED"/>
    <property type="match status" value="1"/>
</dbReference>
<keyword evidence="3" id="KW-1185">Reference proteome</keyword>
<dbReference type="Pfam" id="PF00535">
    <property type="entry name" value="Glycos_transf_2"/>
    <property type="match status" value="1"/>
</dbReference>
<dbReference type="Gene3D" id="3.90.550.10">
    <property type="entry name" value="Spore Coat Polysaccharide Biosynthesis Protein SpsA, Chain A"/>
    <property type="match status" value="1"/>
</dbReference>
<dbReference type="EMBL" id="SACP01000004">
    <property type="protein sequence ID" value="RVU20215.1"/>
    <property type="molecule type" value="Genomic_DNA"/>
</dbReference>
<evidence type="ECO:0000313" key="3">
    <source>
        <dbReference type="Proteomes" id="UP000286997"/>
    </source>
</evidence>
<reference evidence="2 3" key="1">
    <citation type="submission" date="2019-01" db="EMBL/GenBank/DDBJ databases">
        <authorList>
            <person name="Chen W.-M."/>
        </authorList>
    </citation>
    <scope>NUCLEOTIDE SEQUENCE [LARGE SCALE GENOMIC DNA]</scope>
    <source>
        <strain evidence="2 3">TER-1</strain>
    </source>
</reference>
<dbReference type="Proteomes" id="UP000286997">
    <property type="component" value="Unassembled WGS sequence"/>
</dbReference>
<dbReference type="GO" id="GO:0016758">
    <property type="term" value="F:hexosyltransferase activity"/>
    <property type="evidence" value="ECO:0007669"/>
    <property type="project" value="UniProtKB-ARBA"/>
</dbReference>
<dbReference type="PANTHER" id="PTHR22916">
    <property type="entry name" value="GLYCOSYLTRANSFERASE"/>
    <property type="match status" value="1"/>
</dbReference>
<comment type="caution">
    <text evidence="2">The sequence shown here is derived from an EMBL/GenBank/DDBJ whole genome shotgun (WGS) entry which is preliminary data.</text>
</comment>
<feature type="domain" description="Glycosyltransferase 2-like" evidence="1">
    <location>
        <begin position="5"/>
        <end position="143"/>
    </location>
</feature>
<dbReference type="SUPFAM" id="SSF53448">
    <property type="entry name" value="Nucleotide-diphospho-sugar transferases"/>
    <property type="match status" value="1"/>
</dbReference>
<dbReference type="OrthoDB" id="9771846at2"/>
<protein>
    <submittedName>
        <fullName evidence="2">Glycosyltransferase family 2 protein</fullName>
    </submittedName>
</protein>
<dbReference type="CDD" id="cd00761">
    <property type="entry name" value="Glyco_tranf_GTA_type"/>
    <property type="match status" value="1"/>
</dbReference>
<evidence type="ECO:0000259" key="1">
    <source>
        <dbReference type="Pfam" id="PF00535"/>
    </source>
</evidence>
<evidence type="ECO:0000313" key="2">
    <source>
        <dbReference type="EMBL" id="RVU20215.1"/>
    </source>
</evidence>
<gene>
    <name evidence="2" type="ORF">EOE48_06305</name>
</gene>
<accession>A0A3S2WE55</accession>
<keyword evidence="2" id="KW-0808">Transferase</keyword>
<dbReference type="InterPro" id="IPR029044">
    <property type="entry name" value="Nucleotide-diphossugar_trans"/>
</dbReference>
<proteinExistence type="predicted"/>